<keyword evidence="2 4" id="KW-0863">Zinc-finger</keyword>
<dbReference type="PANTHER" id="PTHR25462:SF296">
    <property type="entry name" value="MEIOTIC P26, ISOFORM F"/>
    <property type="match status" value="1"/>
</dbReference>
<dbReference type="AlphaFoldDB" id="A0AAV2STN9"/>
<keyword evidence="1" id="KW-0479">Metal-binding</keyword>
<dbReference type="InterPro" id="IPR001841">
    <property type="entry name" value="Znf_RING"/>
</dbReference>
<sequence length="468" mass="53251">MDFLECKICHVPYDEDNHRPRYAQCGHELCTACLKALIKDGAFECPKCRQKNLVYLPEDLPVCFALIDIIRAFKDRNIASVKETAPIVSGPTTEEVCNIHSKALGHWCWKCQVWLCIECLESHTTMVGCSTTTSIKALDEMKENQVKNIDELLSIFENDTKFMSSRIQKLNDKKKELFDKRQELLEMAEKFGEEVNEICNALEQGNIHKENLIEAKEHLNVATSPHTFSERNNVATHRRQLLHTWCVKTQGLESPRGLLKALQGDKEVYAEMVIKGENIHAKLSQQDERIIFHRFQKQVVSEDCIFWPFGHLQKVIPYEASLTFMELSLGGTVKGQAFIRLDKNLPNIREYMEHIVTGQKSLTLAGIILDNKNNNGLWAKSIPISKMKVTIDSNATSTSKSGDVVGCFRRGKLNRLIFHIASKPKTYENDCCVVFGHVEEGMNVIQECYYNHNSGVLISDCGLIIEQD</sequence>
<evidence type="ECO:0000256" key="1">
    <source>
        <dbReference type="ARBA" id="ARBA00022723"/>
    </source>
</evidence>
<dbReference type="PROSITE" id="PS50089">
    <property type="entry name" value="ZF_RING_2"/>
    <property type="match status" value="1"/>
</dbReference>
<dbReference type="PROSITE" id="PS00518">
    <property type="entry name" value="ZF_RING_1"/>
    <property type="match status" value="1"/>
</dbReference>
<dbReference type="SMART" id="SM00184">
    <property type="entry name" value="RING"/>
    <property type="match status" value="1"/>
</dbReference>
<dbReference type="InterPro" id="IPR013083">
    <property type="entry name" value="Znf_RING/FYVE/PHD"/>
</dbReference>
<reference evidence="6 7" key="1">
    <citation type="submission" date="2024-05" db="EMBL/GenBank/DDBJ databases">
        <authorList>
            <person name="Wallberg A."/>
        </authorList>
    </citation>
    <scope>NUCLEOTIDE SEQUENCE [LARGE SCALE GENOMIC DNA]</scope>
</reference>
<dbReference type="GO" id="GO:0008270">
    <property type="term" value="F:zinc ion binding"/>
    <property type="evidence" value="ECO:0007669"/>
    <property type="project" value="UniProtKB-KW"/>
</dbReference>
<evidence type="ECO:0000313" key="6">
    <source>
        <dbReference type="EMBL" id="CAL4236883.1"/>
    </source>
</evidence>
<organism evidence="6 7">
    <name type="scientific">Meganyctiphanes norvegica</name>
    <name type="common">Northern krill</name>
    <name type="synonym">Thysanopoda norvegica</name>
    <dbReference type="NCBI Taxonomy" id="48144"/>
    <lineage>
        <taxon>Eukaryota</taxon>
        <taxon>Metazoa</taxon>
        <taxon>Ecdysozoa</taxon>
        <taxon>Arthropoda</taxon>
        <taxon>Crustacea</taxon>
        <taxon>Multicrustacea</taxon>
        <taxon>Malacostraca</taxon>
        <taxon>Eumalacostraca</taxon>
        <taxon>Eucarida</taxon>
        <taxon>Euphausiacea</taxon>
        <taxon>Euphausiidae</taxon>
        <taxon>Meganyctiphanes</taxon>
    </lineage>
</organism>
<name>A0AAV2STN9_MEGNR</name>
<dbReference type="InterPro" id="IPR017907">
    <property type="entry name" value="Znf_RING_CS"/>
</dbReference>
<dbReference type="Proteomes" id="UP001497623">
    <property type="component" value="Unassembled WGS sequence"/>
</dbReference>
<gene>
    <name evidence="6" type="ORF">MNOR_LOCUS40321</name>
</gene>
<dbReference type="InterPro" id="IPR047153">
    <property type="entry name" value="TRIM45/56/19-like"/>
</dbReference>
<keyword evidence="3" id="KW-0862">Zinc</keyword>
<evidence type="ECO:0000256" key="3">
    <source>
        <dbReference type="ARBA" id="ARBA00022833"/>
    </source>
</evidence>
<feature type="domain" description="RING-type" evidence="5">
    <location>
        <begin position="6"/>
        <end position="49"/>
    </location>
</feature>
<dbReference type="Gene3D" id="3.30.160.60">
    <property type="entry name" value="Classic Zinc Finger"/>
    <property type="match status" value="1"/>
</dbReference>
<accession>A0AAV2STN9</accession>
<dbReference type="EMBL" id="CAXKWB010120794">
    <property type="protein sequence ID" value="CAL4236883.1"/>
    <property type="molecule type" value="Genomic_DNA"/>
</dbReference>
<evidence type="ECO:0000313" key="7">
    <source>
        <dbReference type="Proteomes" id="UP001497623"/>
    </source>
</evidence>
<protein>
    <recommendedName>
        <fullName evidence="5">RING-type domain-containing protein</fullName>
    </recommendedName>
</protein>
<dbReference type="SUPFAM" id="SSF57850">
    <property type="entry name" value="RING/U-box"/>
    <property type="match status" value="1"/>
</dbReference>
<dbReference type="SUPFAM" id="SSF50891">
    <property type="entry name" value="Cyclophilin-like"/>
    <property type="match status" value="1"/>
</dbReference>
<dbReference type="InterPro" id="IPR018957">
    <property type="entry name" value="Znf_C3HC4_RING-type"/>
</dbReference>
<evidence type="ECO:0000256" key="4">
    <source>
        <dbReference type="PROSITE-ProRule" id="PRU00175"/>
    </source>
</evidence>
<keyword evidence="7" id="KW-1185">Reference proteome</keyword>
<dbReference type="SUPFAM" id="SSF57845">
    <property type="entry name" value="B-box zinc-binding domain"/>
    <property type="match status" value="1"/>
</dbReference>
<comment type="caution">
    <text evidence="6">The sequence shown here is derived from an EMBL/GenBank/DDBJ whole genome shotgun (WGS) entry which is preliminary data.</text>
</comment>
<proteinExistence type="predicted"/>
<evidence type="ECO:0000256" key="2">
    <source>
        <dbReference type="ARBA" id="ARBA00022771"/>
    </source>
</evidence>
<dbReference type="PANTHER" id="PTHR25462">
    <property type="entry name" value="BONUS, ISOFORM C-RELATED"/>
    <property type="match status" value="1"/>
</dbReference>
<dbReference type="InterPro" id="IPR029000">
    <property type="entry name" value="Cyclophilin-like_dom_sf"/>
</dbReference>
<dbReference type="Pfam" id="PF00097">
    <property type="entry name" value="zf-C3HC4"/>
    <property type="match status" value="1"/>
</dbReference>
<dbReference type="GO" id="GO:0061630">
    <property type="term" value="F:ubiquitin protein ligase activity"/>
    <property type="evidence" value="ECO:0007669"/>
    <property type="project" value="TreeGrafter"/>
</dbReference>
<evidence type="ECO:0000259" key="5">
    <source>
        <dbReference type="PROSITE" id="PS50089"/>
    </source>
</evidence>
<dbReference type="Gene3D" id="3.30.40.10">
    <property type="entry name" value="Zinc/RING finger domain, C3HC4 (zinc finger)"/>
    <property type="match status" value="1"/>
</dbReference>